<feature type="compositionally biased region" description="Low complexity" evidence="4">
    <location>
        <begin position="10"/>
        <end position="22"/>
    </location>
</feature>
<sequence length="717" mass="78866">MAAEPAELADSQPFSPSDFLSLPPTPRLDLDCPALQLQLQDDDDDLVLPFISRMLMEEDMDGFFDPDHPALLQAQQPFADILSDAAAASTTTKSSAGANSNSNAGNSRGTTLSPASAAGSPAFANATWPYDPVDLSQLLLCRTYPDKLPAGNPAFANTDALASSTMFGGGTVSMDMLNQAFLKGMEEASKFLPATTTNSLLMPIVSGDGDHKKLWHVRQPKKTLVKPQVDGNGMPSSLLLQQSASNGSSRGRKNNRHAGWGGDDLEEDETTGRRSCKLLACETEEIEMVDEFVQSGYQTLHEQMVAMTLSTDVDDKKSATSRKGKKGSANEAVDLRTLLIHCAQAVAAGNRPSATDLLSKIRERSSPRGDATQRLAHCFAKGLEARLAGTGSQVYGSSSLMARGYSAVELLRAYQLYLAACCFTAMAFKFSNMAINKAIAGRKKVHIVDYGGHYGFQWPTLLGHWANNREGGPPEVRITAIDLPQPGFRPAARIQETGRRLTNFARRHGVPFRFHSIAAAKWETVSVDDLNIEHDEVLVVNGLFHFGKLMDEGADIDSLSPRDMVLGNIRKMRPDVFILCIENSSYNAPFFVTRFREAMFFYSALFDMMDAVAPRDDDDERVLVEQELFGRCALNAIACEGSDRVERPETYRQWQVRNERAGLRQLALDPDMVKGISKKVKDKYHKDFVIDVDQQWLLQGWKGRILYAMSAWVANGR</sequence>
<dbReference type="EMBL" id="CM000764">
    <property type="protein sequence ID" value="OQU84112.1"/>
    <property type="molecule type" value="Genomic_DNA"/>
</dbReference>
<dbReference type="PROSITE" id="PS50985">
    <property type="entry name" value="GRAS"/>
    <property type="match status" value="1"/>
</dbReference>
<feature type="region of interest" description="Disordered" evidence="4">
    <location>
        <begin position="226"/>
        <end position="272"/>
    </location>
</feature>
<dbReference type="InParanoid" id="A0A1Z5RK42"/>
<dbReference type="GO" id="GO:0005634">
    <property type="term" value="C:nucleus"/>
    <property type="evidence" value="ECO:0000318"/>
    <property type="project" value="GO_Central"/>
</dbReference>
<evidence type="ECO:0000256" key="2">
    <source>
        <dbReference type="ARBA" id="ARBA00023163"/>
    </source>
</evidence>
<dbReference type="InterPro" id="IPR005202">
    <property type="entry name" value="TF_GRAS"/>
</dbReference>
<accession>A0A1Z5RK42</accession>
<feature type="region of interest" description="Disordered" evidence="4">
    <location>
        <begin position="92"/>
        <end position="116"/>
    </location>
</feature>
<dbReference type="GO" id="GO:0043565">
    <property type="term" value="F:sequence-specific DNA binding"/>
    <property type="evidence" value="ECO:0000318"/>
    <property type="project" value="GO_Central"/>
</dbReference>
<feature type="region of interest" description="Leucine repeat II (LRII)" evidence="3">
    <location>
        <begin position="496"/>
        <end position="528"/>
    </location>
</feature>
<dbReference type="GO" id="GO:0006355">
    <property type="term" value="P:regulation of DNA-templated transcription"/>
    <property type="evidence" value="ECO:0000318"/>
    <property type="project" value="GO_Central"/>
</dbReference>
<dbReference type="OMA" id="FILCIEN"/>
<organism evidence="5 6">
    <name type="scientific">Sorghum bicolor</name>
    <name type="common">Sorghum</name>
    <name type="synonym">Sorghum vulgare</name>
    <dbReference type="NCBI Taxonomy" id="4558"/>
    <lineage>
        <taxon>Eukaryota</taxon>
        <taxon>Viridiplantae</taxon>
        <taxon>Streptophyta</taxon>
        <taxon>Embryophyta</taxon>
        <taxon>Tracheophyta</taxon>
        <taxon>Spermatophyta</taxon>
        <taxon>Magnoliopsida</taxon>
        <taxon>Liliopsida</taxon>
        <taxon>Poales</taxon>
        <taxon>Poaceae</taxon>
        <taxon>PACMAD clade</taxon>
        <taxon>Panicoideae</taxon>
        <taxon>Andropogonodae</taxon>
        <taxon>Andropogoneae</taxon>
        <taxon>Sorghinae</taxon>
        <taxon>Sorghum</taxon>
    </lineage>
</organism>
<dbReference type="OrthoDB" id="593539at2759"/>
<keyword evidence="2" id="KW-0804">Transcription</keyword>
<feature type="region of interest" description="SAW" evidence="3">
    <location>
        <begin position="638"/>
        <end position="713"/>
    </location>
</feature>
<dbReference type="STRING" id="4558.A0A1Z5RK42"/>
<name>A0A1Z5RK42_SORBI</name>
<gene>
    <name evidence="5" type="ORF">SORBI_3005G230200</name>
</gene>
<proteinExistence type="inferred from homology"/>
<evidence type="ECO:0000256" key="1">
    <source>
        <dbReference type="ARBA" id="ARBA00023015"/>
    </source>
</evidence>
<evidence type="ECO:0000313" key="5">
    <source>
        <dbReference type="EMBL" id="OQU84112.1"/>
    </source>
</evidence>
<feature type="region of interest" description="Disordered" evidence="4">
    <location>
        <begin position="1"/>
        <end position="25"/>
    </location>
</feature>
<keyword evidence="1" id="KW-0805">Transcription regulation</keyword>
<dbReference type="Gramene" id="OQU84112">
    <property type="protein sequence ID" value="OQU84112"/>
    <property type="gene ID" value="SORBI_3005G230200"/>
</dbReference>
<reference evidence="6" key="2">
    <citation type="journal article" date="2018" name="Plant J.">
        <title>The Sorghum bicolor reference genome: improved assembly, gene annotations, a transcriptome atlas, and signatures of genome organization.</title>
        <authorList>
            <person name="McCormick R.F."/>
            <person name="Truong S.K."/>
            <person name="Sreedasyam A."/>
            <person name="Jenkins J."/>
            <person name="Shu S."/>
            <person name="Sims D."/>
            <person name="Kennedy M."/>
            <person name="Amirebrahimi M."/>
            <person name="Weers B.D."/>
            <person name="McKinley B."/>
            <person name="Mattison A."/>
            <person name="Morishige D.T."/>
            <person name="Grimwood J."/>
            <person name="Schmutz J."/>
            <person name="Mullet J.E."/>
        </authorList>
    </citation>
    <scope>NUCLEOTIDE SEQUENCE [LARGE SCALE GENOMIC DNA]</scope>
    <source>
        <strain evidence="6">cv. BTx623</strain>
    </source>
</reference>
<dbReference type="Proteomes" id="UP000000768">
    <property type="component" value="Chromosome 5"/>
</dbReference>
<dbReference type="PANTHER" id="PTHR31636">
    <property type="entry name" value="OSJNBA0084A10.13 PROTEIN-RELATED"/>
    <property type="match status" value="1"/>
</dbReference>
<dbReference type="AlphaFoldDB" id="A0A1Z5RK42"/>
<comment type="caution">
    <text evidence="3">Lacks conserved residue(s) required for the propagation of feature annotation.</text>
</comment>
<dbReference type="GO" id="GO:0003700">
    <property type="term" value="F:DNA-binding transcription factor activity"/>
    <property type="evidence" value="ECO:0000318"/>
    <property type="project" value="GO_Central"/>
</dbReference>
<dbReference type="eggNOG" id="ENOG502QSQ6">
    <property type="taxonomic scope" value="Eukaryota"/>
</dbReference>
<evidence type="ECO:0000313" key="6">
    <source>
        <dbReference type="Proteomes" id="UP000000768"/>
    </source>
</evidence>
<keyword evidence="6" id="KW-1185">Reference proteome</keyword>
<dbReference type="Pfam" id="PF03514">
    <property type="entry name" value="GRAS"/>
    <property type="match status" value="1"/>
</dbReference>
<evidence type="ECO:0000256" key="4">
    <source>
        <dbReference type="SAM" id="MobiDB-lite"/>
    </source>
</evidence>
<comment type="similarity">
    <text evidence="3">Belongs to the GRAS family.</text>
</comment>
<feature type="compositionally biased region" description="Polar residues" evidence="4">
    <location>
        <begin position="234"/>
        <end position="249"/>
    </location>
</feature>
<feature type="short sequence motif" description="VHIID" evidence="3">
    <location>
        <begin position="445"/>
        <end position="449"/>
    </location>
</feature>
<protein>
    <submittedName>
        <fullName evidence="5">Uncharacterized protein</fullName>
    </submittedName>
</protein>
<reference evidence="5 6" key="1">
    <citation type="journal article" date="2009" name="Nature">
        <title>The Sorghum bicolor genome and the diversification of grasses.</title>
        <authorList>
            <person name="Paterson A.H."/>
            <person name="Bowers J.E."/>
            <person name="Bruggmann R."/>
            <person name="Dubchak I."/>
            <person name="Grimwood J."/>
            <person name="Gundlach H."/>
            <person name="Haberer G."/>
            <person name="Hellsten U."/>
            <person name="Mitros T."/>
            <person name="Poliakov A."/>
            <person name="Schmutz J."/>
            <person name="Spannagl M."/>
            <person name="Tang H."/>
            <person name="Wang X."/>
            <person name="Wicker T."/>
            <person name="Bharti A.K."/>
            <person name="Chapman J."/>
            <person name="Feltus F.A."/>
            <person name="Gowik U."/>
            <person name="Grigoriev I.V."/>
            <person name="Lyons E."/>
            <person name="Maher C.A."/>
            <person name="Martis M."/>
            <person name="Narechania A."/>
            <person name="Otillar R.P."/>
            <person name="Penning B.W."/>
            <person name="Salamov A.A."/>
            <person name="Wang Y."/>
            <person name="Zhang L."/>
            <person name="Carpita N.C."/>
            <person name="Freeling M."/>
            <person name="Gingle A.R."/>
            <person name="Hash C.T."/>
            <person name="Keller B."/>
            <person name="Klein P."/>
            <person name="Kresovich S."/>
            <person name="McCann M.C."/>
            <person name="Ming R."/>
            <person name="Peterson D.G."/>
            <person name="Mehboob-ur-Rahman"/>
            <person name="Ware D."/>
            <person name="Westhoff P."/>
            <person name="Mayer K.F."/>
            <person name="Messing J."/>
            <person name="Rokhsar D.S."/>
        </authorList>
    </citation>
    <scope>NUCLEOTIDE SEQUENCE [LARGE SCALE GENOMIC DNA]</scope>
    <source>
        <strain evidence="6">cv. BTx623</strain>
    </source>
</reference>
<evidence type="ECO:0000256" key="3">
    <source>
        <dbReference type="PROSITE-ProRule" id="PRU01191"/>
    </source>
</evidence>